<comment type="caution">
    <text evidence="2">The sequence shown here is derived from an EMBL/GenBank/DDBJ whole genome shotgun (WGS) entry which is preliminary data.</text>
</comment>
<dbReference type="InterPro" id="IPR055651">
    <property type="entry name" value="DUF7227"/>
</dbReference>
<dbReference type="Pfam" id="PF23872">
    <property type="entry name" value="DUF7227"/>
    <property type="match status" value="1"/>
</dbReference>
<organism evidence="2 3">
    <name type="scientific">Roseomonas gilardii</name>
    <dbReference type="NCBI Taxonomy" id="257708"/>
    <lineage>
        <taxon>Bacteria</taxon>
        <taxon>Pseudomonadati</taxon>
        <taxon>Pseudomonadota</taxon>
        <taxon>Alphaproteobacteria</taxon>
        <taxon>Acetobacterales</taxon>
        <taxon>Roseomonadaceae</taxon>
        <taxon>Roseomonas</taxon>
    </lineage>
</organism>
<reference evidence="2 3" key="1">
    <citation type="journal article" date="2019" name="Microb. Pathog.">
        <title>Comparison of VITEK 2, MALDI-TOF MS, 16S rRNA gene sequencing, and whole-genome sequencing for identification of Roseomonas mucosa.</title>
        <authorList>
            <person name="Rudolph W.W."/>
            <person name="Gunzer F."/>
            <person name="Trauth M."/>
            <person name="Bunk B."/>
            <person name="Bigge R."/>
            <person name="Schrottner P."/>
        </authorList>
    </citation>
    <scope>NUCLEOTIDE SEQUENCE [LARGE SCALE GENOMIC DNA]</scope>
    <source>
        <strain evidence="2 3">DSM 103800</strain>
    </source>
</reference>
<evidence type="ECO:0000313" key="3">
    <source>
        <dbReference type="Proteomes" id="UP001258945"/>
    </source>
</evidence>
<name>A0ABU3MHQ3_9PROT</name>
<evidence type="ECO:0000313" key="2">
    <source>
        <dbReference type="EMBL" id="MDT8332528.1"/>
    </source>
</evidence>
<accession>A0ABU3MHQ3</accession>
<feature type="domain" description="DUF7227" evidence="1">
    <location>
        <begin position="2"/>
        <end position="223"/>
    </location>
</feature>
<evidence type="ECO:0000259" key="1">
    <source>
        <dbReference type="Pfam" id="PF23872"/>
    </source>
</evidence>
<protein>
    <recommendedName>
        <fullName evidence="1">DUF7227 domain-containing protein</fullName>
    </recommendedName>
</protein>
<dbReference type="RefSeq" id="WP_314283197.1">
    <property type="nucleotide sequence ID" value="NZ_JAVVDO010000029.1"/>
</dbReference>
<sequence>MQTHLTLKSSNRKVGPIPVSTTSIASCPDSCPLKAGGCYAKGGPLAIHWRKVTEGAAGDDFETFTAKVASLPAGQLWRHNQAGDLPGHGDAIDGRQLGQIVAANAGKRGFTYTHKPMTRAANREAVQAANAVGFTVNLSANTLAEADTLAGLGIAPVVVVLDAPEGERMDTATPEGRKVATCPATYRDDVTCASCQLCQRRDRKVIVGFPAHGASKRKAAAIARS</sequence>
<dbReference type="EMBL" id="JAVVDO010000029">
    <property type="protein sequence ID" value="MDT8332528.1"/>
    <property type="molecule type" value="Genomic_DNA"/>
</dbReference>
<dbReference type="Proteomes" id="UP001258945">
    <property type="component" value="Unassembled WGS sequence"/>
</dbReference>
<keyword evidence="3" id="KW-1185">Reference proteome</keyword>
<gene>
    <name evidence="2" type="ORF">RQ831_15815</name>
</gene>
<proteinExistence type="predicted"/>